<dbReference type="PROSITE" id="PS50075">
    <property type="entry name" value="CARRIER"/>
    <property type="match status" value="1"/>
</dbReference>
<feature type="compositionally biased region" description="Basic and acidic residues" evidence="4">
    <location>
        <begin position="272"/>
        <end position="286"/>
    </location>
</feature>
<dbReference type="PROSITE" id="PS00012">
    <property type="entry name" value="PHOSPHOPANTETHEINE"/>
    <property type="match status" value="1"/>
</dbReference>
<dbReference type="SMART" id="SM00822">
    <property type="entry name" value="PKS_KR"/>
    <property type="match status" value="1"/>
</dbReference>
<dbReference type="InterPro" id="IPR009081">
    <property type="entry name" value="PP-bd_ACP"/>
</dbReference>
<comment type="cofactor">
    <cofactor evidence="1">
        <name>pantetheine 4'-phosphate</name>
        <dbReference type="ChEBI" id="CHEBI:47942"/>
    </cofactor>
</comment>
<proteinExistence type="predicted"/>
<dbReference type="Pfam" id="PF08659">
    <property type="entry name" value="KR"/>
    <property type="match status" value="1"/>
</dbReference>
<feature type="compositionally biased region" description="Pro residues" evidence="4">
    <location>
        <begin position="368"/>
        <end position="386"/>
    </location>
</feature>
<dbReference type="InterPro" id="IPR020806">
    <property type="entry name" value="PKS_PP-bd"/>
</dbReference>
<feature type="domain" description="Carrier" evidence="5">
    <location>
        <begin position="293"/>
        <end position="367"/>
    </location>
</feature>
<protein>
    <submittedName>
        <fullName evidence="6">SDR family NAD(P)-dependent oxidoreductase</fullName>
    </submittedName>
</protein>
<dbReference type="Gene3D" id="3.30.559.10">
    <property type="entry name" value="Chloramphenicol acetyltransferase-like domain"/>
    <property type="match status" value="1"/>
</dbReference>
<dbReference type="GO" id="GO:0006633">
    <property type="term" value="P:fatty acid biosynthetic process"/>
    <property type="evidence" value="ECO:0007669"/>
    <property type="project" value="TreeGrafter"/>
</dbReference>
<dbReference type="AlphaFoldDB" id="A0AAJ2Q1M5"/>
<keyword evidence="2" id="KW-0596">Phosphopantetheine</keyword>
<reference evidence="6" key="1">
    <citation type="journal article" date="2023" name="Microb. Genom.">
        <title>Mesoterricola silvestris gen. nov., sp. nov., Mesoterricola sediminis sp. nov., Geothrix oryzae sp. nov., Geothrix edaphica sp. nov., Geothrix rubra sp. nov., and Geothrix limicola sp. nov., six novel members of Acidobacteriota isolated from soils.</title>
        <authorList>
            <person name="Weisberg A.J."/>
            <person name="Pearce E."/>
            <person name="Kramer C.G."/>
            <person name="Chang J.H."/>
            <person name="Clarke C.R."/>
        </authorList>
    </citation>
    <scope>NUCLEOTIDE SEQUENCE</scope>
    <source>
        <strain evidence="6">ND06-05F</strain>
    </source>
</reference>
<evidence type="ECO:0000313" key="6">
    <source>
        <dbReference type="EMBL" id="MDX3137102.1"/>
    </source>
</evidence>
<dbReference type="Proteomes" id="UP001273589">
    <property type="component" value="Unassembled WGS sequence"/>
</dbReference>
<feature type="non-terminal residue" evidence="6">
    <location>
        <position position="1"/>
    </location>
</feature>
<gene>
    <name evidence="6" type="ORF">PV367_46610</name>
</gene>
<accession>A0AAJ2Q1M5</accession>
<keyword evidence="3" id="KW-0597">Phosphoprotein</keyword>
<dbReference type="PANTHER" id="PTHR43775:SF37">
    <property type="entry name" value="SI:DKEY-61P9.11"/>
    <property type="match status" value="1"/>
</dbReference>
<dbReference type="SUPFAM" id="SSF47336">
    <property type="entry name" value="ACP-like"/>
    <property type="match status" value="1"/>
</dbReference>
<evidence type="ECO:0000259" key="5">
    <source>
        <dbReference type="PROSITE" id="PS50075"/>
    </source>
</evidence>
<dbReference type="InterPro" id="IPR050091">
    <property type="entry name" value="PKS_NRPS_Biosynth_Enz"/>
</dbReference>
<dbReference type="Pfam" id="PF00550">
    <property type="entry name" value="PP-binding"/>
    <property type="match status" value="1"/>
</dbReference>
<dbReference type="InterPro" id="IPR001242">
    <property type="entry name" value="Condensation_dom"/>
</dbReference>
<evidence type="ECO:0000313" key="7">
    <source>
        <dbReference type="Proteomes" id="UP001273589"/>
    </source>
</evidence>
<dbReference type="InterPro" id="IPR036736">
    <property type="entry name" value="ACP-like_sf"/>
</dbReference>
<dbReference type="SMART" id="SM00823">
    <property type="entry name" value="PKS_PP"/>
    <property type="match status" value="1"/>
</dbReference>
<dbReference type="SUPFAM" id="SSF52777">
    <property type="entry name" value="CoA-dependent acyltransferases"/>
    <property type="match status" value="1"/>
</dbReference>
<feature type="compositionally biased region" description="Low complexity" evidence="4">
    <location>
        <begin position="387"/>
        <end position="409"/>
    </location>
</feature>
<comment type="caution">
    <text evidence="6">The sequence shown here is derived from an EMBL/GenBank/DDBJ whole genome shotgun (WGS) entry which is preliminary data.</text>
</comment>
<dbReference type="RefSeq" id="WP_319700456.1">
    <property type="nucleotide sequence ID" value="NZ_JARAWN010000800.1"/>
</dbReference>
<dbReference type="InterPro" id="IPR013968">
    <property type="entry name" value="PKS_KR"/>
</dbReference>
<sequence>YLITGGAGGLGSALARDLAERGTPTLVLTGRTATPPRALLTGLRALGARARYQAADVTDAADVDELIAGLPPLDAVFHAAGTARPGSLRGKPDDEIEAVLAAKVRGTTLLAEALRRHGQEHAVCVALSSVSAVLPGLAGALGDYAAANSFLDAFAGAERAAGRPWQSIAFGPVTDTGLASGTGPRAGLRSPALSRTAAPLTARAALAGLHAAAGLDAPHVLVAAAGLDAPHVLVTGSNAAAPDPLEDRRPLSGAGNRATSHDGPAAAAEQRLPSHEAPTRDGDRTGPHSPAPSQVTTLIRRLLAEALHRSPQDIGDDEQFLTLGLDSLTAVDLARRLERELGRPLPATLLFEHRTIGELATHLATTIPTPPAQTPSPTPGPTPSAAPGPTSSPTSSPTPDTTPYEPSPTATATAGDHHHPLTPLQLAFHTTETLHEGVTAYGYVRQSISGPLDTVLLGRALARLAARHPMLRMRITGDGGARPRQYAAPVGPVDTAPRWYEVRDTHDLRQLEQDLCNRPFDLTTEDPVRAVLVHERDDAHLAHLLLVVHHAAADGFSLKLLAEELWSLYTALGRGDDAPLQLPLPQAEFADYAAAVTAERQSPAFTADQRYWRARLADHAVPSSSPSLPYEG</sequence>
<dbReference type="GO" id="GO:0031177">
    <property type="term" value="F:phosphopantetheine binding"/>
    <property type="evidence" value="ECO:0007669"/>
    <property type="project" value="InterPro"/>
</dbReference>
<dbReference type="SMART" id="SM01294">
    <property type="entry name" value="PKS_PP_betabranch"/>
    <property type="match status" value="1"/>
</dbReference>
<dbReference type="GO" id="GO:0004312">
    <property type="term" value="F:fatty acid synthase activity"/>
    <property type="evidence" value="ECO:0007669"/>
    <property type="project" value="TreeGrafter"/>
</dbReference>
<feature type="region of interest" description="Disordered" evidence="4">
    <location>
        <begin position="366"/>
        <end position="420"/>
    </location>
</feature>
<dbReference type="InterPro" id="IPR036291">
    <property type="entry name" value="NAD(P)-bd_dom_sf"/>
</dbReference>
<feature type="non-terminal residue" evidence="6">
    <location>
        <position position="632"/>
    </location>
</feature>
<dbReference type="InterPro" id="IPR057326">
    <property type="entry name" value="KR_dom"/>
</dbReference>
<dbReference type="InterPro" id="IPR006162">
    <property type="entry name" value="Ppantetheine_attach_site"/>
</dbReference>
<evidence type="ECO:0000256" key="3">
    <source>
        <dbReference type="ARBA" id="ARBA00022553"/>
    </source>
</evidence>
<organism evidence="6 7">
    <name type="scientific">Streptomyces europaeiscabiei</name>
    <dbReference type="NCBI Taxonomy" id="146819"/>
    <lineage>
        <taxon>Bacteria</taxon>
        <taxon>Bacillati</taxon>
        <taxon>Actinomycetota</taxon>
        <taxon>Actinomycetes</taxon>
        <taxon>Kitasatosporales</taxon>
        <taxon>Streptomycetaceae</taxon>
        <taxon>Streptomyces</taxon>
    </lineage>
</organism>
<dbReference type="EMBL" id="JARAWN010000800">
    <property type="protein sequence ID" value="MDX3137102.1"/>
    <property type="molecule type" value="Genomic_DNA"/>
</dbReference>
<dbReference type="Gene3D" id="1.10.1200.10">
    <property type="entry name" value="ACP-like"/>
    <property type="match status" value="1"/>
</dbReference>
<evidence type="ECO:0000256" key="2">
    <source>
        <dbReference type="ARBA" id="ARBA00022450"/>
    </source>
</evidence>
<dbReference type="PANTHER" id="PTHR43775">
    <property type="entry name" value="FATTY ACID SYNTHASE"/>
    <property type="match status" value="1"/>
</dbReference>
<dbReference type="Pfam" id="PF00668">
    <property type="entry name" value="Condensation"/>
    <property type="match status" value="1"/>
</dbReference>
<feature type="region of interest" description="Disordered" evidence="4">
    <location>
        <begin position="236"/>
        <end position="293"/>
    </location>
</feature>
<evidence type="ECO:0000256" key="1">
    <source>
        <dbReference type="ARBA" id="ARBA00001957"/>
    </source>
</evidence>
<name>A0AAJ2Q1M5_9ACTN</name>
<dbReference type="SUPFAM" id="SSF51735">
    <property type="entry name" value="NAD(P)-binding Rossmann-fold domains"/>
    <property type="match status" value="1"/>
</dbReference>
<evidence type="ECO:0000256" key="4">
    <source>
        <dbReference type="SAM" id="MobiDB-lite"/>
    </source>
</evidence>
<dbReference type="InterPro" id="IPR023213">
    <property type="entry name" value="CAT-like_dom_sf"/>
</dbReference>
<dbReference type="GO" id="GO:0017000">
    <property type="term" value="P:antibiotic biosynthetic process"/>
    <property type="evidence" value="ECO:0007669"/>
    <property type="project" value="UniProtKB-ARBA"/>
</dbReference>
<dbReference type="Gene3D" id="3.40.50.720">
    <property type="entry name" value="NAD(P)-binding Rossmann-like Domain"/>
    <property type="match status" value="1"/>
</dbReference>